<feature type="region of interest" description="Disordered" evidence="1">
    <location>
        <begin position="160"/>
        <end position="185"/>
    </location>
</feature>
<organism evidence="2 3">
    <name type="scientific">Thalassiosira oceanica</name>
    <name type="common">Marine diatom</name>
    <dbReference type="NCBI Taxonomy" id="159749"/>
    <lineage>
        <taxon>Eukaryota</taxon>
        <taxon>Sar</taxon>
        <taxon>Stramenopiles</taxon>
        <taxon>Ochrophyta</taxon>
        <taxon>Bacillariophyta</taxon>
        <taxon>Coscinodiscophyceae</taxon>
        <taxon>Thalassiosirophycidae</taxon>
        <taxon>Thalassiosirales</taxon>
        <taxon>Thalassiosiraceae</taxon>
        <taxon>Thalassiosira</taxon>
    </lineage>
</organism>
<keyword evidence="3" id="KW-1185">Reference proteome</keyword>
<gene>
    <name evidence="2" type="ORF">THAOC_11307</name>
</gene>
<dbReference type="AlphaFoldDB" id="K0T2W5"/>
<accession>K0T2W5</accession>
<dbReference type="EMBL" id="AGNL01012865">
    <property type="protein sequence ID" value="EJK67636.1"/>
    <property type="molecule type" value="Genomic_DNA"/>
</dbReference>
<feature type="compositionally biased region" description="Pro residues" evidence="1">
    <location>
        <begin position="173"/>
        <end position="185"/>
    </location>
</feature>
<comment type="caution">
    <text evidence="2">The sequence shown here is derived from an EMBL/GenBank/DDBJ whole genome shotgun (WGS) entry which is preliminary data.</text>
</comment>
<name>K0T2W5_THAOC</name>
<sequence>MFGRPHLLKSLCQQSCRSLVYRKDVWGAKEELQGLLGHALDEGPTGKRRHKKVRRRQTETHRRVLIRLLAGGRPPTVEIAAGVVVPRAREVAQEAPHRLNPVAGEQLVEGRLGSAKDVRGLDKGHGRDELPQNLSQDRPTLDRRARVVALAAARSCRPLAPRRDGDERLVGIGPPPAVETVPQPPPEVRVLEDHEPVRGNNGLVEEGVEARSLCEFFVIVRPRVISKEHRRDDPELGPSAPDAPEEVIDVRREQPVRVDLPAQELAEVYLPETRLEHVRTPLDPKPLDY</sequence>
<proteinExistence type="predicted"/>
<evidence type="ECO:0000256" key="1">
    <source>
        <dbReference type="SAM" id="MobiDB-lite"/>
    </source>
</evidence>
<evidence type="ECO:0000313" key="3">
    <source>
        <dbReference type="Proteomes" id="UP000266841"/>
    </source>
</evidence>
<feature type="region of interest" description="Disordered" evidence="1">
    <location>
        <begin position="228"/>
        <end position="247"/>
    </location>
</feature>
<dbReference type="Proteomes" id="UP000266841">
    <property type="component" value="Unassembled WGS sequence"/>
</dbReference>
<evidence type="ECO:0000313" key="2">
    <source>
        <dbReference type="EMBL" id="EJK67636.1"/>
    </source>
</evidence>
<protein>
    <submittedName>
        <fullName evidence="2">Uncharacterized protein</fullName>
    </submittedName>
</protein>
<reference evidence="2 3" key="1">
    <citation type="journal article" date="2012" name="Genome Biol.">
        <title>Genome and low-iron response of an oceanic diatom adapted to chronic iron limitation.</title>
        <authorList>
            <person name="Lommer M."/>
            <person name="Specht M."/>
            <person name="Roy A.S."/>
            <person name="Kraemer L."/>
            <person name="Andreson R."/>
            <person name="Gutowska M.A."/>
            <person name="Wolf J."/>
            <person name="Bergner S.V."/>
            <person name="Schilhabel M.B."/>
            <person name="Klostermeier U.C."/>
            <person name="Beiko R.G."/>
            <person name="Rosenstiel P."/>
            <person name="Hippler M."/>
            <person name="Laroche J."/>
        </authorList>
    </citation>
    <scope>NUCLEOTIDE SEQUENCE [LARGE SCALE GENOMIC DNA]</scope>
    <source>
        <strain evidence="2 3">CCMP1005</strain>
    </source>
</reference>